<proteinExistence type="predicted"/>
<evidence type="ECO:0000313" key="1">
    <source>
        <dbReference type="EMBL" id="EMS33440.1"/>
    </source>
</evidence>
<dbReference type="STRING" id="1239962.C943_04318"/>
<name>M7X7T1_9BACT</name>
<gene>
    <name evidence="1" type="ORF">C943_04318</name>
</gene>
<evidence type="ECO:0000313" key="2">
    <source>
        <dbReference type="Proteomes" id="UP000010953"/>
    </source>
</evidence>
<dbReference type="AlphaFoldDB" id="M7X7T1"/>
<sequence>MRNAWMANLDVNVKMKEIRKLKFRVFSLNHDKVFPIVKLITNHSF</sequence>
<accession>M7X7T1</accession>
<comment type="caution">
    <text evidence="1">The sequence shown here is derived from an EMBL/GenBank/DDBJ whole genome shotgun (WGS) entry which is preliminary data.</text>
</comment>
<keyword evidence="2" id="KW-1185">Reference proteome</keyword>
<organism evidence="1 2">
    <name type="scientific">Mariniradius saccharolyticus AK6</name>
    <dbReference type="NCBI Taxonomy" id="1239962"/>
    <lineage>
        <taxon>Bacteria</taxon>
        <taxon>Pseudomonadati</taxon>
        <taxon>Bacteroidota</taxon>
        <taxon>Cytophagia</taxon>
        <taxon>Cytophagales</taxon>
        <taxon>Cyclobacteriaceae</taxon>
        <taxon>Mariniradius</taxon>
    </lineage>
</organism>
<dbReference type="InParanoid" id="M7X7T1"/>
<dbReference type="Proteomes" id="UP000010953">
    <property type="component" value="Unassembled WGS sequence"/>
</dbReference>
<dbReference type="EMBL" id="AMZY02000009">
    <property type="protein sequence ID" value="EMS33440.1"/>
    <property type="molecule type" value="Genomic_DNA"/>
</dbReference>
<protein>
    <submittedName>
        <fullName evidence="1">Uncharacterized protein</fullName>
    </submittedName>
</protein>
<reference evidence="1" key="1">
    <citation type="submission" date="2013-01" db="EMBL/GenBank/DDBJ databases">
        <title>Genome assembly of Mariniradius saccharolyticus AK6.</title>
        <authorList>
            <person name="Vaidya B."/>
            <person name="Khatri I."/>
            <person name="Tanuku N.R.S."/>
            <person name="Subramanian S."/>
            <person name="Pinnaka A."/>
        </authorList>
    </citation>
    <scope>NUCLEOTIDE SEQUENCE [LARGE SCALE GENOMIC DNA]</scope>
    <source>
        <strain evidence="1">AK6</strain>
    </source>
</reference>